<feature type="non-terminal residue" evidence="1">
    <location>
        <position position="1"/>
    </location>
</feature>
<dbReference type="EMBL" id="JAABOA010007476">
    <property type="protein sequence ID" value="KAF9541560.1"/>
    <property type="molecule type" value="Genomic_DNA"/>
</dbReference>
<accession>A0A9P6F3G1</accession>
<evidence type="ECO:0000313" key="2">
    <source>
        <dbReference type="Proteomes" id="UP000780801"/>
    </source>
</evidence>
<feature type="non-terminal residue" evidence="1">
    <location>
        <position position="134"/>
    </location>
</feature>
<gene>
    <name evidence="1" type="ORF">BGW38_009824</name>
</gene>
<comment type="caution">
    <text evidence="1">The sequence shown here is derived from an EMBL/GenBank/DDBJ whole genome shotgun (WGS) entry which is preliminary data.</text>
</comment>
<name>A0A9P6F3G1_9FUNG</name>
<evidence type="ECO:0000313" key="1">
    <source>
        <dbReference type="EMBL" id="KAF9541560.1"/>
    </source>
</evidence>
<keyword evidence="2" id="KW-1185">Reference proteome</keyword>
<proteinExistence type="predicted"/>
<dbReference type="OrthoDB" id="2431312at2759"/>
<sequence length="134" mass="14409">MSTNWTSSAQTRCVVPTTQTVVGYQSSAMVFHQITSPAGHAYVYDNGTTTDFFLFSELRSLESTKLYANTANGGYLVHFDTYRSGSVYTMSHSTGASEVASVRTPATAIKMDDIVLTSDAIGVNVGPTAYIVDK</sequence>
<dbReference type="AlphaFoldDB" id="A0A9P6F3G1"/>
<organism evidence="1 2">
    <name type="scientific">Lunasporangiospora selenospora</name>
    <dbReference type="NCBI Taxonomy" id="979761"/>
    <lineage>
        <taxon>Eukaryota</taxon>
        <taxon>Fungi</taxon>
        <taxon>Fungi incertae sedis</taxon>
        <taxon>Mucoromycota</taxon>
        <taxon>Mortierellomycotina</taxon>
        <taxon>Mortierellomycetes</taxon>
        <taxon>Mortierellales</taxon>
        <taxon>Mortierellaceae</taxon>
        <taxon>Lunasporangiospora</taxon>
    </lineage>
</organism>
<protein>
    <submittedName>
        <fullName evidence="1">Uncharacterized protein</fullName>
    </submittedName>
</protein>
<reference evidence="1" key="1">
    <citation type="journal article" date="2020" name="Fungal Divers.">
        <title>Resolving the Mortierellaceae phylogeny through synthesis of multi-gene phylogenetics and phylogenomics.</title>
        <authorList>
            <person name="Vandepol N."/>
            <person name="Liber J."/>
            <person name="Desiro A."/>
            <person name="Na H."/>
            <person name="Kennedy M."/>
            <person name="Barry K."/>
            <person name="Grigoriev I.V."/>
            <person name="Miller A.N."/>
            <person name="O'Donnell K."/>
            <person name="Stajich J.E."/>
            <person name="Bonito G."/>
        </authorList>
    </citation>
    <scope>NUCLEOTIDE SEQUENCE</scope>
    <source>
        <strain evidence="1">KOD1015</strain>
    </source>
</reference>
<dbReference type="Proteomes" id="UP000780801">
    <property type="component" value="Unassembled WGS sequence"/>
</dbReference>